<evidence type="ECO:0008006" key="5">
    <source>
        <dbReference type="Google" id="ProtNLM"/>
    </source>
</evidence>
<proteinExistence type="predicted"/>
<accession>A0A1G9SSV1</accession>
<evidence type="ECO:0000256" key="2">
    <source>
        <dbReference type="SAM" id="Phobius"/>
    </source>
</evidence>
<dbReference type="OrthoDB" id="848185at2"/>
<organism evidence="3 4">
    <name type="scientific">Siphonobacter aquaeclarae</name>
    <dbReference type="NCBI Taxonomy" id="563176"/>
    <lineage>
        <taxon>Bacteria</taxon>
        <taxon>Pseudomonadati</taxon>
        <taxon>Bacteroidota</taxon>
        <taxon>Cytophagia</taxon>
        <taxon>Cytophagales</taxon>
        <taxon>Cytophagaceae</taxon>
        <taxon>Siphonobacter</taxon>
    </lineage>
</organism>
<keyword evidence="1" id="KW-0175">Coiled coil</keyword>
<name>A0A1G9SSV1_9BACT</name>
<dbReference type="STRING" id="563176.SAMN04488090_3285"/>
<feature type="coiled-coil region" evidence="1">
    <location>
        <begin position="81"/>
        <end position="168"/>
    </location>
</feature>
<evidence type="ECO:0000313" key="4">
    <source>
        <dbReference type="Proteomes" id="UP000198901"/>
    </source>
</evidence>
<keyword evidence="2" id="KW-1133">Transmembrane helix</keyword>
<dbReference type="RefSeq" id="WP_093204572.1">
    <property type="nucleotide sequence ID" value="NZ_FNGS01000006.1"/>
</dbReference>
<protein>
    <recommendedName>
        <fullName evidence="5">Cell division protein ZapB</fullName>
    </recommendedName>
</protein>
<dbReference type="Proteomes" id="UP000198901">
    <property type="component" value="Unassembled WGS sequence"/>
</dbReference>
<evidence type="ECO:0000256" key="1">
    <source>
        <dbReference type="SAM" id="Coils"/>
    </source>
</evidence>
<evidence type="ECO:0000313" key="3">
    <source>
        <dbReference type="EMBL" id="SDM38549.1"/>
    </source>
</evidence>
<sequence length="324" mass="36474">MEPYDYSQPTPQKSSDKKNYFIAALVVMAGLIGVLGFLYFQERGERESLSSRTVEQQRELLKANTKLDSISTQLDAKIAEIRMLGGNIDELMQMKNQLEEDKQALVNATANDVKKYEEKIRHYNEVLASKDKEIVRLREENGVLTTKNQELSASNEGLKTELSTAKQSYSDSISNLKTSNQELADKVTMAAALKAQNVMVYAINSRGKEREKIRADKIDQIRIAFGLNDNPLTEQNGKDIFVRVLDPAGAIISDMATGSGTFDYQHKEMIYTIKKQITYQGNGQMVDIIYKRGTPFKKGKHLIELYSEGFKIGEGTFEVRGGLF</sequence>
<feature type="transmembrane region" description="Helical" evidence="2">
    <location>
        <begin position="20"/>
        <end position="40"/>
    </location>
</feature>
<reference evidence="3 4" key="1">
    <citation type="submission" date="2016-10" db="EMBL/GenBank/DDBJ databases">
        <authorList>
            <person name="de Groot N.N."/>
        </authorList>
    </citation>
    <scope>NUCLEOTIDE SEQUENCE [LARGE SCALE GENOMIC DNA]</scope>
    <source>
        <strain evidence="3 4">DSM 21668</strain>
    </source>
</reference>
<keyword evidence="2" id="KW-0812">Transmembrane</keyword>
<dbReference type="AlphaFoldDB" id="A0A1G9SSV1"/>
<dbReference type="EMBL" id="FNGS01000006">
    <property type="protein sequence ID" value="SDM38549.1"/>
    <property type="molecule type" value="Genomic_DNA"/>
</dbReference>
<keyword evidence="4" id="KW-1185">Reference proteome</keyword>
<keyword evidence="2" id="KW-0472">Membrane</keyword>
<gene>
    <name evidence="3" type="ORF">SAMN04488090_3285</name>
</gene>
<dbReference type="Gene3D" id="1.10.287.1490">
    <property type="match status" value="1"/>
</dbReference>